<evidence type="ECO:0000313" key="12">
    <source>
        <dbReference type="Proteomes" id="UP001163823"/>
    </source>
</evidence>
<evidence type="ECO:0000256" key="2">
    <source>
        <dbReference type="ARBA" id="ARBA00017035"/>
    </source>
</evidence>
<dbReference type="GO" id="GO:0005737">
    <property type="term" value="C:cytoplasm"/>
    <property type="evidence" value="ECO:0007669"/>
    <property type="project" value="UniProtKB-SubCell"/>
</dbReference>
<dbReference type="KEGG" id="qsa:O6P43_012597"/>
<dbReference type="EMBL" id="JARAOO010000005">
    <property type="protein sequence ID" value="KAJ7968500.1"/>
    <property type="molecule type" value="Genomic_DNA"/>
</dbReference>
<evidence type="ECO:0000259" key="8">
    <source>
        <dbReference type="Pfam" id="PF04981"/>
    </source>
</evidence>
<organism evidence="11 12">
    <name type="scientific">Quillaja saponaria</name>
    <name type="common">Soap bark tree</name>
    <dbReference type="NCBI Taxonomy" id="32244"/>
    <lineage>
        <taxon>Eukaryota</taxon>
        <taxon>Viridiplantae</taxon>
        <taxon>Streptophyta</taxon>
        <taxon>Embryophyta</taxon>
        <taxon>Tracheophyta</taxon>
        <taxon>Spermatophyta</taxon>
        <taxon>Magnoliopsida</taxon>
        <taxon>eudicotyledons</taxon>
        <taxon>Gunneridae</taxon>
        <taxon>Pentapetalae</taxon>
        <taxon>rosids</taxon>
        <taxon>fabids</taxon>
        <taxon>Fabales</taxon>
        <taxon>Quillajaceae</taxon>
        <taxon>Quillaja</taxon>
    </lineage>
</organism>
<dbReference type="Pfam" id="PF21193">
    <property type="entry name" value="NMD_SH3"/>
    <property type="match status" value="1"/>
</dbReference>
<dbReference type="GO" id="GO:0015031">
    <property type="term" value="P:protein transport"/>
    <property type="evidence" value="ECO:0007669"/>
    <property type="project" value="UniProtKB-KW"/>
</dbReference>
<keyword evidence="12" id="KW-1185">Reference proteome</keyword>
<dbReference type="InterPro" id="IPR039768">
    <property type="entry name" value="Nmd3"/>
</dbReference>
<dbReference type="InterPro" id="IPR048898">
    <property type="entry name" value="OB_NMD3"/>
</dbReference>
<keyword evidence="5 7" id="KW-0653">Protein transport</keyword>
<protein>
    <recommendedName>
        <fullName evidence="2 7">60S ribosomal export protein NMD3</fullName>
    </recommendedName>
</protein>
<comment type="caution">
    <text evidence="11">The sequence shown here is derived from an EMBL/GenBank/DDBJ whole genome shotgun (WGS) entry which is preliminary data.</text>
</comment>
<dbReference type="PANTHER" id="PTHR12746">
    <property type="entry name" value="NONSENSE-MEDIATED MRNA DECAY PROTEIN 3"/>
    <property type="match status" value="1"/>
</dbReference>
<evidence type="ECO:0000259" key="10">
    <source>
        <dbReference type="Pfam" id="PF21193"/>
    </source>
</evidence>
<accession>A0AAD7M4E3</accession>
<keyword evidence="6 7" id="KW-0539">Nucleus</keyword>
<evidence type="ECO:0000256" key="4">
    <source>
        <dbReference type="ARBA" id="ARBA00022490"/>
    </source>
</evidence>
<comment type="similarity">
    <text evidence="1 7">Belongs to the NMD3 family.</text>
</comment>
<dbReference type="Pfam" id="PF21192">
    <property type="entry name" value="OB_NMD3"/>
    <property type="match status" value="1"/>
</dbReference>
<feature type="domain" description="60S ribosomal export protein NMD3 SH3" evidence="10">
    <location>
        <begin position="250"/>
        <end position="297"/>
    </location>
</feature>
<evidence type="ECO:0000259" key="9">
    <source>
        <dbReference type="Pfam" id="PF21192"/>
    </source>
</evidence>
<evidence type="ECO:0000256" key="1">
    <source>
        <dbReference type="ARBA" id="ARBA00009794"/>
    </source>
</evidence>
<feature type="domain" description="60S ribosomal export protein NMD3 OB-fold" evidence="9">
    <location>
        <begin position="314"/>
        <end position="403"/>
    </location>
</feature>
<dbReference type="GO" id="GO:0005634">
    <property type="term" value="C:nucleus"/>
    <property type="evidence" value="ECO:0007669"/>
    <property type="project" value="UniProtKB-SubCell"/>
</dbReference>
<evidence type="ECO:0000256" key="5">
    <source>
        <dbReference type="ARBA" id="ARBA00022927"/>
    </source>
</evidence>
<dbReference type="GO" id="GO:0043023">
    <property type="term" value="F:ribosomal large subunit binding"/>
    <property type="evidence" value="ECO:0007669"/>
    <property type="project" value="InterPro"/>
</dbReference>
<dbReference type="PANTHER" id="PTHR12746:SF2">
    <property type="entry name" value="60S RIBOSOMAL EXPORT PROTEIN NMD3"/>
    <property type="match status" value="1"/>
</dbReference>
<keyword evidence="4 7" id="KW-0963">Cytoplasm</keyword>
<evidence type="ECO:0000256" key="3">
    <source>
        <dbReference type="ARBA" id="ARBA00022448"/>
    </source>
</evidence>
<feature type="domain" description="Nmd3 N-terminal" evidence="8">
    <location>
        <begin position="18"/>
        <end position="247"/>
    </location>
</feature>
<sequence length="490" mass="55591">MADSSMFIVPQTIGYILCCKCGIPIAPNGANMCTPCLQSEEDITEGLRKRATVIYCPKCDMYLGPQDKMVKAPLESKELLNICLKKLVDLRKVTVVDAAFVWTEPHSKRIKVKLKVQKEVRNGSIKDQAYVVEYVVQDHMCKNCSRVQANPDMWVAAVQLRQHVSHRRTLFYLEQIILKHDAAVRAINIKPMNQGIDFFFDNRSHAMNFVNFLGNVAPLKNRHDKQLVSRDSHSNTYNYRYTFSVEICPICREDLICLPPKVAANLGNLGPLVICTKVAKRIALLDPFTLRNCFLSADLYWRAPFKPMFTSRQLVKYIVLDVEPVSYEINVGATQYKLADVQVARESDFGRNDNIFYVRTHLGNILKAGDFALGYDIGVAYSNDIELERYRNFHLPDAILIQKIRGELGKNEPHSTNASSSHLPSEYQEFLIDLEDNPELRFNISLSGNTECHPSESTSNGGNVPCLPLEELLEDLDLSEEEDGEDCMKE</sequence>
<proteinExistence type="inferred from homology"/>
<dbReference type="Proteomes" id="UP001163823">
    <property type="component" value="Chromosome 5"/>
</dbReference>
<gene>
    <name evidence="11" type="ORF">O6P43_012597</name>
</gene>
<evidence type="ECO:0000313" key="11">
    <source>
        <dbReference type="EMBL" id="KAJ7968500.1"/>
    </source>
</evidence>
<evidence type="ECO:0000256" key="7">
    <source>
        <dbReference type="RuleBase" id="RU364108"/>
    </source>
</evidence>
<dbReference type="InterPro" id="IPR007064">
    <property type="entry name" value="Nmd3_N"/>
</dbReference>
<dbReference type="GO" id="GO:0000055">
    <property type="term" value="P:ribosomal large subunit export from nucleus"/>
    <property type="evidence" value="ECO:0007669"/>
    <property type="project" value="TreeGrafter"/>
</dbReference>
<evidence type="ECO:0000256" key="6">
    <source>
        <dbReference type="ARBA" id="ARBA00023242"/>
    </source>
</evidence>
<comment type="subcellular location">
    <subcellularLocation>
        <location evidence="7">Cytoplasm</location>
    </subcellularLocation>
    <subcellularLocation>
        <location evidence="7">Nucleus</location>
    </subcellularLocation>
</comment>
<dbReference type="AlphaFoldDB" id="A0AAD7M4E3"/>
<keyword evidence="3 7" id="KW-0813">Transport</keyword>
<comment type="function">
    <text evidence="7">Acts as an adapter for the XPO1/CRM1-mediated export of the 60S ribosomal subunit.</text>
</comment>
<name>A0AAD7M4E3_QUISA</name>
<dbReference type="Pfam" id="PF04981">
    <property type="entry name" value="NMD3"/>
    <property type="match status" value="1"/>
</dbReference>
<dbReference type="InterPro" id="IPR048899">
    <property type="entry name" value="NMD_SH3"/>
</dbReference>
<reference evidence="11" key="1">
    <citation type="journal article" date="2023" name="Science">
        <title>Elucidation of the pathway for biosynthesis of saponin adjuvants from the soapbark tree.</title>
        <authorList>
            <person name="Reed J."/>
            <person name="Orme A."/>
            <person name="El-Demerdash A."/>
            <person name="Owen C."/>
            <person name="Martin L.B.B."/>
            <person name="Misra R.C."/>
            <person name="Kikuchi S."/>
            <person name="Rejzek M."/>
            <person name="Martin A.C."/>
            <person name="Harkess A."/>
            <person name="Leebens-Mack J."/>
            <person name="Louveau T."/>
            <person name="Stephenson M.J."/>
            <person name="Osbourn A."/>
        </authorList>
    </citation>
    <scope>NUCLEOTIDE SEQUENCE</scope>
    <source>
        <strain evidence="11">S10</strain>
    </source>
</reference>